<protein>
    <recommendedName>
        <fullName evidence="3">HEAT repeat domain-containing protein</fullName>
    </recommendedName>
</protein>
<keyword evidence="2" id="KW-1185">Reference proteome</keyword>
<evidence type="ECO:0008006" key="3">
    <source>
        <dbReference type="Google" id="ProtNLM"/>
    </source>
</evidence>
<dbReference type="EMBL" id="JAUKPO010000001">
    <property type="protein sequence ID" value="MDO1444633.1"/>
    <property type="molecule type" value="Genomic_DNA"/>
</dbReference>
<dbReference type="Gene3D" id="1.25.10.10">
    <property type="entry name" value="Leucine-rich Repeat Variant"/>
    <property type="match status" value="1"/>
</dbReference>
<accession>A0ABT8QXR7</accession>
<sequence>MKIDLDKIKHESPLRREYVQHILDTPESKEDQELIQSLIAVLRLETAGLVAQATAAYMLGKLKAEKAIPDLKTMVGTNLIPPSDKNPSLKYEPETALLEIGAKARPAVEEILESAVDTERITLATIMLFNLTQSKSEVKQTLERILAQRKPEDAKLFDDAFEGLKQWKG</sequence>
<reference evidence="1" key="1">
    <citation type="submission" date="2023-07" db="EMBL/GenBank/DDBJ databases">
        <title>The genome sequence of Rhodocytophaga aerolata KACC 12507.</title>
        <authorList>
            <person name="Zhang X."/>
        </authorList>
    </citation>
    <scope>NUCLEOTIDE SEQUENCE</scope>
    <source>
        <strain evidence="1">KACC 12507</strain>
    </source>
</reference>
<proteinExistence type="predicted"/>
<comment type="caution">
    <text evidence="1">The sequence shown here is derived from an EMBL/GenBank/DDBJ whole genome shotgun (WGS) entry which is preliminary data.</text>
</comment>
<organism evidence="1 2">
    <name type="scientific">Rhodocytophaga aerolata</name>
    <dbReference type="NCBI Taxonomy" id="455078"/>
    <lineage>
        <taxon>Bacteria</taxon>
        <taxon>Pseudomonadati</taxon>
        <taxon>Bacteroidota</taxon>
        <taxon>Cytophagia</taxon>
        <taxon>Cytophagales</taxon>
        <taxon>Rhodocytophagaceae</taxon>
        <taxon>Rhodocytophaga</taxon>
    </lineage>
</organism>
<dbReference type="Proteomes" id="UP001168528">
    <property type="component" value="Unassembled WGS sequence"/>
</dbReference>
<evidence type="ECO:0000313" key="2">
    <source>
        <dbReference type="Proteomes" id="UP001168528"/>
    </source>
</evidence>
<dbReference type="InterPro" id="IPR011989">
    <property type="entry name" value="ARM-like"/>
</dbReference>
<dbReference type="RefSeq" id="WP_302035438.1">
    <property type="nucleotide sequence ID" value="NZ_JAUKPO010000001.1"/>
</dbReference>
<evidence type="ECO:0000313" key="1">
    <source>
        <dbReference type="EMBL" id="MDO1444633.1"/>
    </source>
</evidence>
<gene>
    <name evidence="1" type="ORF">Q0590_00140</name>
</gene>
<name>A0ABT8QXR7_9BACT</name>